<evidence type="ECO:0000256" key="5">
    <source>
        <dbReference type="ARBA" id="ARBA00023136"/>
    </source>
</evidence>
<evidence type="ECO:0000256" key="1">
    <source>
        <dbReference type="ARBA" id="ARBA00004477"/>
    </source>
</evidence>
<dbReference type="AlphaFoldDB" id="A0AAN7ECK4"/>
<dbReference type="PROSITE" id="PS50845">
    <property type="entry name" value="RETICULON"/>
    <property type="match status" value="1"/>
</dbReference>
<evidence type="ECO:0000256" key="4">
    <source>
        <dbReference type="ARBA" id="ARBA00022989"/>
    </source>
</evidence>
<dbReference type="InterPro" id="IPR003388">
    <property type="entry name" value="Reticulon"/>
</dbReference>
<sequence length="222" mass="25845">MTGHGSSYSEYDTSRSAKLFGRVRPIHEVLGGGKVADVLLWKNWKLSGALLIGMTFIWFLFEVVKYNFITLLCHISITTLLVFFIWSNSADLLKWRDPPNIPENILHESEMREIASTFHKRFNQFLSKFLEIAYGREIPVFLLAIVSLYALSVVGNYFSFLNLLYLGILSMETLPFLYDRYEDHVDYFVGEAIQDLKRKYKTIDSKFLNKIPRAPVKEKKIR</sequence>
<keyword evidence="9" id="KW-1185">Reference proteome</keyword>
<organism evidence="8 9">
    <name type="scientific">Quercus rubra</name>
    <name type="common">Northern red oak</name>
    <name type="synonym">Quercus borealis</name>
    <dbReference type="NCBI Taxonomy" id="3512"/>
    <lineage>
        <taxon>Eukaryota</taxon>
        <taxon>Viridiplantae</taxon>
        <taxon>Streptophyta</taxon>
        <taxon>Embryophyta</taxon>
        <taxon>Tracheophyta</taxon>
        <taxon>Spermatophyta</taxon>
        <taxon>Magnoliopsida</taxon>
        <taxon>eudicotyledons</taxon>
        <taxon>Gunneridae</taxon>
        <taxon>Pentapetalae</taxon>
        <taxon>rosids</taxon>
        <taxon>fabids</taxon>
        <taxon>Fagales</taxon>
        <taxon>Fagaceae</taxon>
        <taxon>Quercus</taxon>
    </lineage>
</organism>
<feature type="domain" description="Reticulon" evidence="7">
    <location>
        <begin position="35"/>
        <end position="222"/>
    </location>
</feature>
<dbReference type="Proteomes" id="UP001324115">
    <property type="component" value="Unassembled WGS sequence"/>
</dbReference>
<dbReference type="PANTHER" id="PTHR10994:SF85">
    <property type="entry name" value="RETICULON-LIKE PROTEIN B9"/>
    <property type="match status" value="1"/>
</dbReference>
<evidence type="ECO:0000313" key="8">
    <source>
        <dbReference type="EMBL" id="KAK4567656.1"/>
    </source>
</evidence>
<evidence type="ECO:0000259" key="7">
    <source>
        <dbReference type="PROSITE" id="PS50845"/>
    </source>
</evidence>
<evidence type="ECO:0000256" key="6">
    <source>
        <dbReference type="RuleBase" id="RU363132"/>
    </source>
</evidence>
<feature type="transmembrane region" description="Helical" evidence="6">
    <location>
        <begin position="68"/>
        <end position="86"/>
    </location>
</feature>
<keyword evidence="5 6" id="KW-0472">Membrane</keyword>
<proteinExistence type="predicted"/>
<keyword evidence="4 6" id="KW-1133">Transmembrane helix</keyword>
<keyword evidence="2 6" id="KW-0812">Transmembrane</keyword>
<gene>
    <name evidence="8" type="ORF">RGQ29_003418</name>
</gene>
<dbReference type="EMBL" id="JAXUIC010000010">
    <property type="protein sequence ID" value="KAK4567656.1"/>
    <property type="molecule type" value="Genomic_DNA"/>
</dbReference>
<dbReference type="InterPro" id="IPR045064">
    <property type="entry name" value="Reticulon-like"/>
</dbReference>
<evidence type="ECO:0000256" key="3">
    <source>
        <dbReference type="ARBA" id="ARBA00022824"/>
    </source>
</evidence>
<comment type="caution">
    <text evidence="8">The sequence shown here is derived from an EMBL/GenBank/DDBJ whole genome shotgun (WGS) entry which is preliminary data.</text>
</comment>
<feature type="transmembrane region" description="Helical" evidence="6">
    <location>
        <begin position="44"/>
        <end position="61"/>
    </location>
</feature>
<dbReference type="GO" id="GO:0005789">
    <property type="term" value="C:endoplasmic reticulum membrane"/>
    <property type="evidence" value="ECO:0007669"/>
    <property type="project" value="UniProtKB-SubCell"/>
</dbReference>
<evidence type="ECO:0000313" key="9">
    <source>
        <dbReference type="Proteomes" id="UP001324115"/>
    </source>
</evidence>
<reference evidence="8 9" key="1">
    <citation type="journal article" date="2023" name="G3 (Bethesda)">
        <title>A haplotype-resolved chromosome-scale genome for Quercus rubra L. provides insights into the genetics of adaptive traits for red oak species.</title>
        <authorList>
            <person name="Kapoor B."/>
            <person name="Jenkins J."/>
            <person name="Schmutz J."/>
            <person name="Zhebentyayeva T."/>
            <person name="Kuelheim C."/>
            <person name="Coggeshall M."/>
            <person name="Heim C."/>
            <person name="Lasky J.R."/>
            <person name="Leites L."/>
            <person name="Islam-Faridi N."/>
            <person name="Romero-Severson J."/>
            <person name="DeLeo V.L."/>
            <person name="Lucas S.M."/>
            <person name="Lazic D."/>
            <person name="Gailing O."/>
            <person name="Carlson J."/>
            <person name="Staton M."/>
        </authorList>
    </citation>
    <scope>NUCLEOTIDE SEQUENCE [LARGE SCALE GENOMIC DNA]</scope>
    <source>
        <strain evidence="8">Pseudo-F2</strain>
    </source>
</reference>
<accession>A0AAN7ECK4</accession>
<comment type="subcellular location">
    <subcellularLocation>
        <location evidence="1 6">Endoplasmic reticulum membrane</location>
        <topology evidence="1 6">Multi-pass membrane protein</topology>
    </subcellularLocation>
</comment>
<protein>
    <recommendedName>
        <fullName evidence="6">Reticulon-like protein</fullName>
    </recommendedName>
</protein>
<evidence type="ECO:0000256" key="2">
    <source>
        <dbReference type="ARBA" id="ARBA00022692"/>
    </source>
</evidence>
<feature type="transmembrane region" description="Helical" evidence="6">
    <location>
        <begin position="140"/>
        <end position="166"/>
    </location>
</feature>
<dbReference type="Pfam" id="PF02453">
    <property type="entry name" value="Reticulon"/>
    <property type="match status" value="1"/>
</dbReference>
<dbReference type="GO" id="GO:0009617">
    <property type="term" value="P:response to bacterium"/>
    <property type="evidence" value="ECO:0007669"/>
    <property type="project" value="InterPro"/>
</dbReference>
<dbReference type="PANTHER" id="PTHR10994">
    <property type="entry name" value="RETICULON"/>
    <property type="match status" value="1"/>
</dbReference>
<name>A0AAN7ECK4_QUERU</name>
<keyword evidence="3 6" id="KW-0256">Endoplasmic reticulum</keyword>